<evidence type="ECO:0000256" key="1">
    <source>
        <dbReference type="SAM" id="Phobius"/>
    </source>
</evidence>
<evidence type="ECO:0000313" key="3">
    <source>
        <dbReference type="Proteomes" id="UP000577707"/>
    </source>
</evidence>
<feature type="transmembrane region" description="Helical" evidence="1">
    <location>
        <begin position="26"/>
        <end position="51"/>
    </location>
</feature>
<name>A0A7W5A4M9_9ACTN</name>
<organism evidence="2 3">
    <name type="scientific">Nocardioides albus</name>
    <dbReference type="NCBI Taxonomy" id="1841"/>
    <lineage>
        <taxon>Bacteria</taxon>
        <taxon>Bacillati</taxon>
        <taxon>Actinomycetota</taxon>
        <taxon>Actinomycetes</taxon>
        <taxon>Propionibacteriales</taxon>
        <taxon>Nocardioidaceae</taxon>
        <taxon>Nocardioides</taxon>
    </lineage>
</organism>
<accession>A0A7W5A4M9</accession>
<keyword evidence="1" id="KW-1133">Transmembrane helix</keyword>
<sequence>MNYPHAPHQGPHHEHPRDPLAVAGRMAAVICSIVFWLLAAIALIGAVIGIFRAFGGDLSWRMVGIWTVTGIGCFAFSWIVAALGRLGLDDEPIGSWRVAPFELARILYRNR</sequence>
<gene>
    <name evidence="2" type="ORF">FHS12_002566</name>
</gene>
<dbReference type="Proteomes" id="UP000577707">
    <property type="component" value="Unassembled WGS sequence"/>
</dbReference>
<keyword evidence="1" id="KW-0812">Transmembrane</keyword>
<evidence type="ECO:0000313" key="2">
    <source>
        <dbReference type="EMBL" id="MBB3089617.1"/>
    </source>
</evidence>
<feature type="transmembrane region" description="Helical" evidence="1">
    <location>
        <begin position="63"/>
        <end position="83"/>
    </location>
</feature>
<dbReference type="AlphaFoldDB" id="A0A7W5A4M9"/>
<comment type="caution">
    <text evidence="2">The sequence shown here is derived from an EMBL/GenBank/DDBJ whole genome shotgun (WGS) entry which is preliminary data.</text>
</comment>
<keyword evidence="1" id="KW-0472">Membrane</keyword>
<proteinExistence type="predicted"/>
<keyword evidence="3" id="KW-1185">Reference proteome</keyword>
<protein>
    <submittedName>
        <fullName evidence="2">Uncharacterized protein</fullName>
    </submittedName>
</protein>
<dbReference type="RefSeq" id="WP_183545549.1">
    <property type="nucleotide sequence ID" value="NZ_BMQT01000007.1"/>
</dbReference>
<dbReference type="EMBL" id="JACHXG010000005">
    <property type="protein sequence ID" value="MBB3089617.1"/>
    <property type="molecule type" value="Genomic_DNA"/>
</dbReference>
<reference evidence="2 3" key="1">
    <citation type="submission" date="2020-08" db="EMBL/GenBank/DDBJ databases">
        <title>Genomic Encyclopedia of Type Strains, Phase III (KMG-III): the genomes of soil and plant-associated and newly described type strains.</title>
        <authorList>
            <person name="Whitman W."/>
        </authorList>
    </citation>
    <scope>NUCLEOTIDE SEQUENCE [LARGE SCALE GENOMIC DNA]</scope>
    <source>
        <strain evidence="2 3">CECT 3302</strain>
    </source>
</reference>